<sequence length="172" mass="18511">MPVLIKHVCSSVYASDLHSVCGSEGATAACILWDCEQNPREARTVTTIPPWLAAAAGSDQLEEQTRAVQWVSAALENQHPSKNARCPLPSQHRGRRGCQKKVGVAKAARRVEDIMPSLDTLVQLSRSAGPALAPHLPLLFSALLDALSDLESPVLNQLSIRADADARDRVCT</sequence>
<accession>A0ACB7SXF2</accession>
<gene>
    <name evidence="1" type="ORF">HPB50_017730</name>
</gene>
<comment type="caution">
    <text evidence="1">The sequence shown here is derived from an EMBL/GenBank/DDBJ whole genome shotgun (WGS) entry which is preliminary data.</text>
</comment>
<organism evidence="1 2">
    <name type="scientific">Hyalomma asiaticum</name>
    <name type="common">Tick</name>
    <dbReference type="NCBI Taxonomy" id="266040"/>
    <lineage>
        <taxon>Eukaryota</taxon>
        <taxon>Metazoa</taxon>
        <taxon>Ecdysozoa</taxon>
        <taxon>Arthropoda</taxon>
        <taxon>Chelicerata</taxon>
        <taxon>Arachnida</taxon>
        <taxon>Acari</taxon>
        <taxon>Parasitiformes</taxon>
        <taxon>Ixodida</taxon>
        <taxon>Ixodoidea</taxon>
        <taxon>Ixodidae</taxon>
        <taxon>Hyalomminae</taxon>
        <taxon>Hyalomma</taxon>
    </lineage>
</organism>
<keyword evidence="2" id="KW-1185">Reference proteome</keyword>
<dbReference type="EMBL" id="CM023482">
    <property type="protein sequence ID" value="KAH6939370.1"/>
    <property type="molecule type" value="Genomic_DNA"/>
</dbReference>
<protein>
    <submittedName>
        <fullName evidence="1">Uncharacterized protein</fullName>
    </submittedName>
</protein>
<dbReference type="Proteomes" id="UP000821845">
    <property type="component" value="Chromosome 2"/>
</dbReference>
<evidence type="ECO:0000313" key="2">
    <source>
        <dbReference type="Proteomes" id="UP000821845"/>
    </source>
</evidence>
<evidence type="ECO:0000313" key="1">
    <source>
        <dbReference type="EMBL" id="KAH6939370.1"/>
    </source>
</evidence>
<reference evidence="1" key="1">
    <citation type="submission" date="2020-05" db="EMBL/GenBank/DDBJ databases">
        <title>Large-scale comparative analyses of tick genomes elucidate their genetic diversity and vector capacities.</title>
        <authorList>
            <person name="Jia N."/>
            <person name="Wang J."/>
            <person name="Shi W."/>
            <person name="Du L."/>
            <person name="Sun Y."/>
            <person name="Zhan W."/>
            <person name="Jiang J."/>
            <person name="Wang Q."/>
            <person name="Zhang B."/>
            <person name="Ji P."/>
            <person name="Sakyi L.B."/>
            <person name="Cui X."/>
            <person name="Yuan T."/>
            <person name="Jiang B."/>
            <person name="Yang W."/>
            <person name="Lam T.T.-Y."/>
            <person name="Chang Q."/>
            <person name="Ding S."/>
            <person name="Wang X."/>
            <person name="Zhu J."/>
            <person name="Ruan X."/>
            <person name="Zhao L."/>
            <person name="Wei J."/>
            <person name="Que T."/>
            <person name="Du C."/>
            <person name="Cheng J."/>
            <person name="Dai P."/>
            <person name="Han X."/>
            <person name="Huang E."/>
            <person name="Gao Y."/>
            <person name="Liu J."/>
            <person name="Shao H."/>
            <person name="Ye R."/>
            <person name="Li L."/>
            <person name="Wei W."/>
            <person name="Wang X."/>
            <person name="Wang C."/>
            <person name="Yang T."/>
            <person name="Huo Q."/>
            <person name="Li W."/>
            <person name="Guo W."/>
            <person name="Chen H."/>
            <person name="Zhou L."/>
            <person name="Ni X."/>
            <person name="Tian J."/>
            <person name="Zhou Y."/>
            <person name="Sheng Y."/>
            <person name="Liu T."/>
            <person name="Pan Y."/>
            <person name="Xia L."/>
            <person name="Li J."/>
            <person name="Zhao F."/>
            <person name="Cao W."/>
        </authorList>
    </citation>
    <scope>NUCLEOTIDE SEQUENCE</scope>
    <source>
        <strain evidence="1">Hyas-2018</strain>
    </source>
</reference>
<name>A0ACB7SXF2_HYAAI</name>
<proteinExistence type="predicted"/>